<comment type="caution">
    <text evidence="2">The sequence shown here is derived from an EMBL/GenBank/DDBJ whole genome shotgun (WGS) entry which is preliminary data.</text>
</comment>
<proteinExistence type="predicted"/>
<keyword evidence="1" id="KW-0472">Membrane</keyword>
<evidence type="ECO:0000313" key="2">
    <source>
        <dbReference type="EMBL" id="GKV44069.1"/>
    </source>
</evidence>
<sequence>MRSSLSDVALVGDLVRQPTISAALADVMFIGDKRRARGTSLCADVILVVIVSAFTDMIFIYLGDLITEPGFTEAAITDVMQVGSLFHRPDSLFLRHGFSSVIQ</sequence>
<dbReference type="EMBL" id="BPVZ01000176">
    <property type="protein sequence ID" value="GKV44069.1"/>
    <property type="molecule type" value="Genomic_DNA"/>
</dbReference>
<evidence type="ECO:0000313" key="3">
    <source>
        <dbReference type="Proteomes" id="UP001054252"/>
    </source>
</evidence>
<keyword evidence="1" id="KW-1133">Transmembrane helix</keyword>
<name>A0AAV5M477_9ROSI</name>
<protein>
    <submittedName>
        <fullName evidence="2">Uncharacterized protein</fullName>
    </submittedName>
</protein>
<keyword evidence="3" id="KW-1185">Reference proteome</keyword>
<keyword evidence="1" id="KW-0812">Transmembrane</keyword>
<accession>A0AAV5M477</accession>
<evidence type="ECO:0000256" key="1">
    <source>
        <dbReference type="SAM" id="Phobius"/>
    </source>
</evidence>
<dbReference type="Proteomes" id="UP001054252">
    <property type="component" value="Unassembled WGS sequence"/>
</dbReference>
<gene>
    <name evidence="2" type="ORF">SLEP1_g51295</name>
</gene>
<feature type="transmembrane region" description="Helical" evidence="1">
    <location>
        <begin position="41"/>
        <end position="62"/>
    </location>
</feature>
<organism evidence="2 3">
    <name type="scientific">Rubroshorea leprosula</name>
    <dbReference type="NCBI Taxonomy" id="152421"/>
    <lineage>
        <taxon>Eukaryota</taxon>
        <taxon>Viridiplantae</taxon>
        <taxon>Streptophyta</taxon>
        <taxon>Embryophyta</taxon>
        <taxon>Tracheophyta</taxon>
        <taxon>Spermatophyta</taxon>
        <taxon>Magnoliopsida</taxon>
        <taxon>eudicotyledons</taxon>
        <taxon>Gunneridae</taxon>
        <taxon>Pentapetalae</taxon>
        <taxon>rosids</taxon>
        <taxon>malvids</taxon>
        <taxon>Malvales</taxon>
        <taxon>Dipterocarpaceae</taxon>
        <taxon>Rubroshorea</taxon>
    </lineage>
</organism>
<dbReference type="AlphaFoldDB" id="A0AAV5M477"/>
<reference evidence="2 3" key="1">
    <citation type="journal article" date="2021" name="Commun. Biol.">
        <title>The genome of Shorea leprosula (Dipterocarpaceae) highlights the ecological relevance of drought in aseasonal tropical rainforests.</title>
        <authorList>
            <person name="Ng K.K.S."/>
            <person name="Kobayashi M.J."/>
            <person name="Fawcett J.A."/>
            <person name="Hatakeyama M."/>
            <person name="Paape T."/>
            <person name="Ng C.H."/>
            <person name="Ang C.C."/>
            <person name="Tnah L.H."/>
            <person name="Lee C.T."/>
            <person name="Nishiyama T."/>
            <person name="Sese J."/>
            <person name="O'Brien M.J."/>
            <person name="Copetti D."/>
            <person name="Mohd Noor M.I."/>
            <person name="Ong R.C."/>
            <person name="Putra M."/>
            <person name="Sireger I.Z."/>
            <person name="Indrioko S."/>
            <person name="Kosugi Y."/>
            <person name="Izuno A."/>
            <person name="Isagi Y."/>
            <person name="Lee S.L."/>
            <person name="Shimizu K.K."/>
        </authorList>
    </citation>
    <scope>NUCLEOTIDE SEQUENCE [LARGE SCALE GENOMIC DNA]</scope>
    <source>
        <strain evidence="2">214</strain>
    </source>
</reference>